<keyword evidence="6" id="KW-0479">Metal-binding</keyword>
<evidence type="ECO:0000313" key="12">
    <source>
        <dbReference type="EMBL" id="MBC8559548.1"/>
    </source>
</evidence>
<keyword evidence="4 6" id="KW-0418">Kinase</keyword>
<evidence type="ECO:0000256" key="1">
    <source>
        <dbReference type="ARBA" id="ARBA00022553"/>
    </source>
</evidence>
<dbReference type="PIRSF" id="PIRSF015589">
    <property type="entry name" value="PP_kinase"/>
    <property type="match status" value="1"/>
</dbReference>
<evidence type="ECO:0000259" key="8">
    <source>
        <dbReference type="Pfam" id="PF02503"/>
    </source>
</evidence>
<organism evidence="12 13">
    <name type="scientific">Fumia xinanensis</name>
    <dbReference type="NCBI Taxonomy" id="2763659"/>
    <lineage>
        <taxon>Bacteria</taxon>
        <taxon>Bacillati</taxon>
        <taxon>Bacillota</taxon>
        <taxon>Clostridia</taxon>
        <taxon>Eubacteriales</taxon>
        <taxon>Oscillospiraceae</taxon>
        <taxon>Fumia</taxon>
    </lineage>
</organism>
<dbReference type="InterPro" id="IPR036832">
    <property type="entry name" value="PPK_N_dom_sf"/>
</dbReference>
<dbReference type="InterPro" id="IPR041108">
    <property type="entry name" value="PP_kinase_C_1"/>
</dbReference>
<comment type="PTM">
    <text evidence="6 7">An intermediate of this reaction is the autophosphorylated ppk in which a phosphate is covalently linked to a histidine residue through a N-P bond.</text>
</comment>
<comment type="cofactor">
    <cofactor evidence="6">
        <name>Mg(2+)</name>
        <dbReference type="ChEBI" id="CHEBI:18420"/>
    </cofactor>
</comment>
<dbReference type="InterPro" id="IPR025198">
    <property type="entry name" value="PPK_N_dom"/>
</dbReference>
<dbReference type="InterPro" id="IPR036830">
    <property type="entry name" value="PP_kinase_middle_dom_sf"/>
</dbReference>
<feature type="domain" description="Polyphosphate kinase middle" evidence="8">
    <location>
        <begin position="123"/>
        <end position="298"/>
    </location>
</feature>
<dbReference type="SUPFAM" id="SSF143724">
    <property type="entry name" value="PHP14-like"/>
    <property type="match status" value="1"/>
</dbReference>
<evidence type="ECO:0000256" key="2">
    <source>
        <dbReference type="ARBA" id="ARBA00022679"/>
    </source>
</evidence>
<dbReference type="Pfam" id="PF13089">
    <property type="entry name" value="PP_kinase_N"/>
    <property type="match status" value="1"/>
</dbReference>
<evidence type="ECO:0000313" key="13">
    <source>
        <dbReference type="Proteomes" id="UP000610760"/>
    </source>
</evidence>
<dbReference type="GO" id="GO:0009358">
    <property type="term" value="C:polyphosphate kinase complex"/>
    <property type="evidence" value="ECO:0007669"/>
    <property type="project" value="InterPro"/>
</dbReference>
<dbReference type="EMBL" id="JACRSV010000001">
    <property type="protein sequence ID" value="MBC8559548.1"/>
    <property type="molecule type" value="Genomic_DNA"/>
</dbReference>
<evidence type="ECO:0000256" key="5">
    <source>
        <dbReference type="ARBA" id="ARBA00022840"/>
    </source>
</evidence>
<dbReference type="NCBIfam" id="NF003921">
    <property type="entry name" value="PRK05443.2-2"/>
    <property type="match status" value="1"/>
</dbReference>
<name>A0A926E4S3_9FIRM</name>
<evidence type="ECO:0000256" key="7">
    <source>
        <dbReference type="RuleBase" id="RU003800"/>
    </source>
</evidence>
<feature type="domain" description="Polyphosphate kinase N-terminal" evidence="9">
    <location>
        <begin position="9"/>
        <end position="113"/>
    </location>
</feature>
<dbReference type="Proteomes" id="UP000610760">
    <property type="component" value="Unassembled WGS sequence"/>
</dbReference>
<feature type="binding site" evidence="6">
    <location>
        <position position="374"/>
    </location>
    <ligand>
        <name>Mg(2+)</name>
        <dbReference type="ChEBI" id="CHEBI:18420"/>
    </ligand>
</feature>
<keyword evidence="6" id="KW-0460">Magnesium</keyword>
<comment type="function">
    <text evidence="6 7">Catalyzes the reversible transfer of the terminal phosphate of ATP to form a long-chain polyphosphate (polyP).</text>
</comment>
<dbReference type="NCBIfam" id="NF003917">
    <property type="entry name" value="PRK05443.1-1"/>
    <property type="match status" value="1"/>
</dbReference>
<dbReference type="GO" id="GO:0046872">
    <property type="term" value="F:metal ion binding"/>
    <property type="evidence" value="ECO:0007669"/>
    <property type="project" value="UniProtKB-KW"/>
</dbReference>
<feature type="active site" description="Phosphohistidine intermediate" evidence="6">
    <location>
        <position position="434"/>
    </location>
</feature>
<dbReference type="CDD" id="cd09169">
    <property type="entry name" value="PLDc_PPK1_C2_unchar"/>
    <property type="match status" value="1"/>
</dbReference>
<dbReference type="Gene3D" id="1.20.58.310">
    <property type="entry name" value="Polyphosphate kinase N-terminal domain"/>
    <property type="match status" value="1"/>
</dbReference>
<proteinExistence type="inferred from homology"/>
<dbReference type="SUPFAM" id="SSF56024">
    <property type="entry name" value="Phospholipase D/nuclease"/>
    <property type="match status" value="2"/>
</dbReference>
<dbReference type="PANTHER" id="PTHR30218:SF0">
    <property type="entry name" value="POLYPHOSPHATE KINASE"/>
    <property type="match status" value="1"/>
</dbReference>
<dbReference type="Pfam" id="PF13090">
    <property type="entry name" value="PP_kinase_C"/>
    <property type="match status" value="1"/>
</dbReference>
<dbReference type="Gene3D" id="3.30.1840.10">
    <property type="entry name" value="Polyphosphate kinase middle domain"/>
    <property type="match status" value="1"/>
</dbReference>
<dbReference type="CDD" id="cd09166">
    <property type="entry name" value="PLDc_PPK1_C1_unchar"/>
    <property type="match status" value="1"/>
</dbReference>
<dbReference type="PANTHER" id="PTHR30218">
    <property type="entry name" value="POLYPHOSPHATE KINASE"/>
    <property type="match status" value="1"/>
</dbReference>
<gene>
    <name evidence="12" type="primary">ppk1</name>
    <name evidence="6" type="synonym">ppk</name>
    <name evidence="12" type="ORF">H8710_05610</name>
</gene>
<comment type="catalytic activity">
    <reaction evidence="6 7">
        <text>[phosphate](n) + ATP = [phosphate](n+1) + ADP</text>
        <dbReference type="Rhea" id="RHEA:19573"/>
        <dbReference type="Rhea" id="RHEA-COMP:9859"/>
        <dbReference type="Rhea" id="RHEA-COMP:14280"/>
        <dbReference type="ChEBI" id="CHEBI:16838"/>
        <dbReference type="ChEBI" id="CHEBI:30616"/>
        <dbReference type="ChEBI" id="CHEBI:456216"/>
        <dbReference type="EC" id="2.7.4.1"/>
    </reaction>
</comment>
<feature type="binding site" evidence="6">
    <location>
        <position position="563"/>
    </location>
    <ligand>
        <name>ATP</name>
        <dbReference type="ChEBI" id="CHEBI:30616"/>
    </ligand>
</feature>
<keyword evidence="3 6" id="KW-0547">Nucleotide-binding</keyword>
<keyword evidence="13" id="KW-1185">Reference proteome</keyword>
<dbReference type="Pfam" id="PF17941">
    <property type="entry name" value="PP_kinase_C_1"/>
    <property type="match status" value="1"/>
</dbReference>
<accession>A0A926E4S3</accession>
<evidence type="ECO:0000259" key="10">
    <source>
        <dbReference type="Pfam" id="PF13090"/>
    </source>
</evidence>
<evidence type="ECO:0000259" key="9">
    <source>
        <dbReference type="Pfam" id="PF13089"/>
    </source>
</evidence>
<dbReference type="SUPFAM" id="SSF140356">
    <property type="entry name" value="PPK N-terminal domain-like"/>
    <property type="match status" value="1"/>
</dbReference>
<sequence length="712" mass="80915">MDGYPAYMVNRELSWLKFNERVLNEALCRETPVLTRLQFVSIFSTNLDEFFMVRVGSLTDYMHFAPDYIDNKTGMNAKEQLTAIYAEARALCARKDEVYREVVNELSVSGVSLLSYMELTKDEKKEAGEYFSREIRPLLSPQIIDPRHPFPFIANKSLNIAVELEQDGNRLCGIIPLPGGVRRLFFPGRGRLCCISLEELILHYANEVFALYKVVSKAVFSVTRNADIDTDARELDEDDDYRQHMKKILKKRQRLSPVRLEIQGSLKKKTMEFLKDKLGLSSHQVFFTTSPMDLSFVGEIEKRLTPEQKERMLLPAYQPRPSAAIRPRESVLMQAARRDILLSYPYESMQPFLQLIREAANDETVLSIRITLYRIARQSKLAESLIEAAENGKEVTVLMELRARFDEENNIEWAQRLEEAGCRVIYGLDGFKVHSKICLITRKAAGKILTITQIGTGNYNEKTAKLYTDLSLITADPQIGRDAADFFLNMSLSNRKGEYRTLWIAPNGFKQNVLRMIDGEIAKARAGKPCGILMKCNSMTDKIVMEKLAQASKANVPIKLIVRGICCLLPGIPGETDNIEIISIVGRFLEHSRVYCFGDGEETAVYIGSGDMMTRNTDKRVEIAAPVKDVKLKRQILRMMEILLRDNVKAREMHSDGSYTLRTPDGQRPLCAQEEFILRAEAAAPAESGKSRSIGELFAGVRRKLPFRRGKR</sequence>
<keyword evidence="2 6" id="KW-0808">Transferase</keyword>
<evidence type="ECO:0000256" key="4">
    <source>
        <dbReference type="ARBA" id="ARBA00022777"/>
    </source>
</evidence>
<reference evidence="12" key="1">
    <citation type="submission" date="2020-08" db="EMBL/GenBank/DDBJ databases">
        <title>Genome public.</title>
        <authorList>
            <person name="Liu C."/>
            <person name="Sun Q."/>
        </authorList>
    </citation>
    <scope>NUCLEOTIDE SEQUENCE</scope>
    <source>
        <strain evidence="12">NSJ-33</strain>
    </source>
</reference>
<keyword evidence="1 6" id="KW-0597">Phosphoprotein</keyword>
<feature type="domain" description="Polyphosphate kinase C-terminal" evidence="11">
    <location>
        <begin position="332"/>
        <end position="492"/>
    </location>
</feature>
<dbReference type="NCBIfam" id="TIGR03705">
    <property type="entry name" value="poly_P_kin"/>
    <property type="match status" value="1"/>
</dbReference>
<evidence type="ECO:0000256" key="3">
    <source>
        <dbReference type="ARBA" id="ARBA00022741"/>
    </source>
</evidence>
<evidence type="ECO:0000256" key="6">
    <source>
        <dbReference type="HAMAP-Rule" id="MF_00347"/>
    </source>
</evidence>
<dbReference type="RefSeq" id="WP_249294440.1">
    <property type="nucleotide sequence ID" value="NZ_JACRSV010000001.1"/>
</dbReference>
<dbReference type="Pfam" id="PF02503">
    <property type="entry name" value="PP_kinase"/>
    <property type="match status" value="1"/>
</dbReference>
<dbReference type="HAMAP" id="MF_00347">
    <property type="entry name" value="Polyphosphate_kinase"/>
    <property type="match status" value="1"/>
</dbReference>
<dbReference type="InterPro" id="IPR024953">
    <property type="entry name" value="PP_kinase_middle"/>
</dbReference>
<feature type="binding site" evidence="6">
    <location>
        <position position="46"/>
    </location>
    <ligand>
        <name>ATP</name>
        <dbReference type="ChEBI" id="CHEBI:30616"/>
    </ligand>
</feature>
<feature type="domain" description="Polyphosphate kinase C-terminal" evidence="10">
    <location>
        <begin position="502"/>
        <end position="673"/>
    </location>
</feature>
<feature type="binding site" evidence="6">
    <location>
        <position position="591"/>
    </location>
    <ligand>
        <name>ATP</name>
        <dbReference type="ChEBI" id="CHEBI:30616"/>
    </ligand>
</feature>
<dbReference type="InterPro" id="IPR025200">
    <property type="entry name" value="PPK_C_dom2"/>
</dbReference>
<comment type="caution">
    <text evidence="12">The sequence shown here is derived from an EMBL/GenBank/DDBJ whole genome shotgun (WGS) entry which is preliminary data.</text>
</comment>
<dbReference type="GO" id="GO:0005524">
    <property type="term" value="F:ATP binding"/>
    <property type="evidence" value="ECO:0007669"/>
    <property type="project" value="UniProtKB-KW"/>
</dbReference>
<feature type="binding site" evidence="6">
    <location>
        <position position="467"/>
    </location>
    <ligand>
        <name>ATP</name>
        <dbReference type="ChEBI" id="CHEBI:30616"/>
    </ligand>
</feature>
<dbReference type="InterPro" id="IPR003414">
    <property type="entry name" value="PP_kinase"/>
</dbReference>
<dbReference type="AlphaFoldDB" id="A0A926E4S3"/>
<comment type="similarity">
    <text evidence="6 7">Belongs to the polyphosphate kinase 1 (PPK1) family.</text>
</comment>
<dbReference type="EC" id="2.7.4.1" evidence="6 7"/>
<feature type="binding site" evidence="6">
    <location>
        <position position="404"/>
    </location>
    <ligand>
        <name>Mg(2+)</name>
        <dbReference type="ChEBI" id="CHEBI:18420"/>
    </ligand>
</feature>
<evidence type="ECO:0000259" key="11">
    <source>
        <dbReference type="Pfam" id="PF17941"/>
    </source>
</evidence>
<dbReference type="GO" id="GO:0008976">
    <property type="term" value="F:polyphosphate kinase activity"/>
    <property type="evidence" value="ECO:0007669"/>
    <property type="project" value="UniProtKB-UniRule"/>
</dbReference>
<dbReference type="GO" id="GO:0006799">
    <property type="term" value="P:polyphosphate biosynthetic process"/>
    <property type="evidence" value="ECO:0007669"/>
    <property type="project" value="UniProtKB-UniRule"/>
</dbReference>
<dbReference type="Gene3D" id="3.30.870.10">
    <property type="entry name" value="Endonuclease Chain A"/>
    <property type="match status" value="2"/>
</dbReference>
<protein>
    <recommendedName>
        <fullName evidence="6 7">Polyphosphate kinase</fullName>
        <ecNumber evidence="6 7">2.7.4.1</ecNumber>
    </recommendedName>
    <alternativeName>
        <fullName evidence="6">ATP-polyphosphate phosphotransferase</fullName>
    </alternativeName>
    <alternativeName>
        <fullName evidence="6">Polyphosphoric acid kinase</fullName>
    </alternativeName>
</protein>
<keyword evidence="5 6" id="KW-0067">ATP-binding</keyword>